<dbReference type="RefSeq" id="WP_079602506.1">
    <property type="nucleotide sequence ID" value="NZ_LT670817.1"/>
</dbReference>
<accession>A0A1M5PV14</accession>
<protein>
    <submittedName>
        <fullName evidence="2">Uncharacterized protein</fullName>
    </submittedName>
</protein>
<organism evidence="2 3">
    <name type="scientific">Bradyrhizobium erythrophlei</name>
    <dbReference type="NCBI Taxonomy" id="1437360"/>
    <lineage>
        <taxon>Bacteria</taxon>
        <taxon>Pseudomonadati</taxon>
        <taxon>Pseudomonadota</taxon>
        <taxon>Alphaproteobacteria</taxon>
        <taxon>Hyphomicrobiales</taxon>
        <taxon>Nitrobacteraceae</taxon>
        <taxon>Bradyrhizobium</taxon>
    </lineage>
</organism>
<reference evidence="2 3" key="1">
    <citation type="submission" date="2016-11" db="EMBL/GenBank/DDBJ databases">
        <authorList>
            <person name="Jaros S."/>
            <person name="Januszkiewicz K."/>
            <person name="Wedrychowicz H."/>
        </authorList>
    </citation>
    <scope>NUCLEOTIDE SEQUENCE [LARGE SCALE GENOMIC DNA]</scope>
    <source>
        <strain evidence="2 3">GAS138</strain>
    </source>
</reference>
<dbReference type="AlphaFoldDB" id="A0A1M5PV14"/>
<evidence type="ECO:0000313" key="3">
    <source>
        <dbReference type="Proteomes" id="UP000189796"/>
    </source>
</evidence>
<gene>
    <name evidence="2" type="ORF">SAMN05443248_3524</name>
</gene>
<feature type="region of interest" description="Disordered" evidence="1">
    <location>
        <begin position="74"/>
        <end position="96"/>
    </location>
</feature>
<evidence type="ECO:0000313" key="2">
    <source>
        <dbReference type="EMBL" id="SHH05685.1"/>
    </source>
</evidence>
<feature type="compositionally biased region" description="Polar residues" evidence="1">
    <location>
        <begin position="34"/>
        <end position="44"/>
    </location>
</feature>
<dbReference type="Proteomes" id="UP000189796">
    <property type="component" value="Chromosome I"/>
</dbReference>
<feature type="region of interest" description="Disordered" evidence="1">
    <location>
        <begin position="1"/>
        <end position="58"/>
    </location>
</feature>
<proteinExistence type="predicted"/>
<dbReference type="EMBL" id="LT670817">
    <property type="protein sequence ID" value="SHH05685.1"/>
    <property type="molecule type" value="Genomic_DNA"/>
</dbReference>
<evidence type="ECO:0000256" key="1">
    <source>
        <dbReference type="SAM" id="MobiDB-lite"/>
    </source>
</evidence>
<sequence>MALATPAGTPIPLAAMDTDRPGSPAAIEDLAMGGNQNPAASTNGVPLPISDRGTADSVNPGAYAAARARRGMHSVGAPAAGPRGGKLDTVGPISSK</sequence>
<name>A0A1M5PV14_9BRAD</name>